<proteinExistence type="predicted"/>
<dbReference type="Proteomes" id="UP001233172">
    <property type="component" value="Unassembled WGS sequence"/>
</dbReference>
<dbReference type="EMBL" id="JASAOG010000056">
    <property type="protein sequence ID" value="KAK0057302.1"/>
    <property type="molecule type" value="Genomic_DNA"/>
</dbReference>
<evidence type="ECO:0000313" key="2">
    <source>
        <dbReference type="Proteomes" id="UP001233172"/>
    </source>
</evidence>
<accession>A0AAD8FA32</accession>
<evidence type="ECO:0000313" key="1">
    <source>
        <dbReference type="EMBL" id="KAK0057302.1"/>
    </source>
</evidence>
<sequence length="96" mass="10514">MCFKEEIIAACSAEYKPRNELRIQGEGREGTNTGPSSSIIVKISRQINIKRELFKPLNHGVTTVSGYVVITTIASRKNCFQHDSNHGPSVPQISAG</sequence>
<comment type="caution">
    <text evidence="1">The sequence shown here is derived from an EMBL/GenBank/DDBJ whole genome shotgun (WGS) entry which is preliminary data.</text>
</comment>
<reference evidence="1" key="2">
    <citation type="submission" date="2023-04" db="EMBL/GenBank/DDBJ databases">
        <authorList>
            <person name="Bu L."/>
            <person name="Lu L."/>
            <person name="Laidemitt M.R."/>
            <person name="Zhang S.M."/>
            <person name="Mutuku M."/>
            <person name="Mkoji G."/>
            <person name="Steinauer M."/>
            <person name="Loker E.S."/>
        </authorList>
    </citation>
    <scope>NUCLEOTIDE SEQUENCE</scope>
    <source>
        <strain evidence="1">KasaAsao</strain>
        <tissue evidence="1">Whole Snail</tissue>
    </source>
</reference>
<protein>
    <submittedName>
        <fullName evidence="1">Uncharacterized protein</fullName>
    </submittedName>
</protein>
<keyword evidence="2" id="KW-1185">Reference proteome</keyword>
<gene>
    <name evidence="1" type="ORF">Bpfe_013395</name>
</gene>
<dbReference type="AlphaFoldDB" id="A0AAD8FA32"/>
<reference evidence="1" key="1">
    <citation type="journal article" date="2023" name="PLoS Negl. Trop. Dis.">
        <title>A genome sequence for Biomphalaria pfeifferi, the major vector snail for the human-infecting parasite Schistosoma mansoni.</title>
        <authorList>
            <person name="Bu L."/>
            <person name="Lu L."/>
            <person name="Laidemitt M.R."/>
            <person name="Zhang S.M."/>
            <person name="Mutuku M."/>
            <person name="Mkoji G."/>
            <person name="Steinauer M."/>
            <person name="Loker E.S."/>
        </authorList>
    </citation>
    <scope>NUCLEOTIDE SEQUENCE</scope>
    <source>
        <strain evidence="1">KasaAsao</strain>
    </source>
</reference>
<organism evidence="1 2">
    <name type="scientific">Biomphalaria pfeifferi</name>
    <name type="common">Bloodfluke planorb</name>
    <name type="synonym">Freshwater snail</name>
    <dbReference type="NCBI Taxonomy" id="112525"/>
    <lineage>
        <taxon>Eukaryota</taxon>
        <taxon>Metazoa</taxon>
        <taxon>Spiralia</taxon>
        <taxon>Lophotrochozoa</taxon>
        <taxon>Mollusca</taxon>
        <taxon>Gastropoda</taxon>
        <taxon>Heterobranchia</taxon>
        <taxon>Euthyneura</taxon>
        <taxon>Panpulmonata</taxon>
        <taxon>Hygrophila</taxon>
        <taxon>Lymnaeoidea</taxon>
        <taxon>Planorbidae</taxon>
        <taxon>Biomphalaria</taxon>
    </lineage>
</organism>
<name>A0AAD8FA32_BIOPF</name>